<dbReference type="Proteomes" id="UP000217065">
    <property type="component" value="Unassembled WGS sequence"/>
</dbReference>
<evidence type="ECO:0000313" key="3">
    <source>
        <dbReference type="Proteomes" id="UP000217065"/>
    </source>
</evidence>
<keyword evidence="3" id="KW-1185">Reference proteome</keyword>
<proteinExistence type="predicted"/>
<dbReference type="Pfam" id="PF02493">
    <property type="entry name" value="MORN"/>
    <property type="match status" value="2"/>
</dbReference>
<dbReference type="InterPro" id="IPR003409">
    <property type="entry name" value="MORN"/>
</dbReference>
<evidence type="ECO:0000256" key="1">
    <source>
        <dbReference type="ARBA" id="ARBA00022737"/>
    </source>
</evidence>
<organism evidence="2 3">
    <name type="scientific">Tetzosporium hominis</name>
    <dbReference type="NCBI Taxonomy" id="2020506"/>
    <lineage>
        <taxon>Bacteria</taxon>
        <taxon>Bacillati</taxon>
        <taxon>Bacillota</taxon>
        <taxon>Bacilli</taxon>
        <taxon>Bacillales</taxon>
        <taxon>Caryophanaceae</taxon>
        <taxon>Tetzosporium</taxon>
    </lineage>
</organism>
<dbReference type="Gene3D" id="2.20.110.10">
    <property type="entry name" value="Histone H3 K4-specific methyltransferase SET7/9 N-terminal domain"/>
    <property type="match status" value="1"/>
</dbReference>
<dbReference type="EMBL" id="NOKQ01000267">
    <property type="protein sequence ID" value="OZS77318.1"/>
    <property type="molecule type" value="Genomic_DNA"/>
</dbReference>
<accession>A0A264W148</accession>
<dbReference type="OrthoDB" id="7059515at2"/>
<reference evidence="2 3" key="1">
    <citation type="submission" date="2017-07" db="EMBL/GenBank/DDBJ databases">
        <title>Tetzosporium hominis gen.nov. sp.nov.</title>
        <authorList>
            <person name="Tetz G."/>
            <person name="Tetz V."/>
        </authorList>
    </citation>
    <scope>NUCLEOTIDE SEQUENCE [LARGE SCALE GENOMIC DNA]</scope>
    <source>
        <strain evidence="2 3">VT-49</strain>
    </source>
</reference>
<dbReference type="SUPFAM" id="SSF82185">
    <property type="entry name" value="Histone H3 K4-specific methyltransferase SET7/9 N-terminal domain"/>
    <property type="match status" value="1"/>
</dbReference>
<sequence>MECLYYDDVKLKYRGEVVDGQPHGHGTGYWEDGKTVWYEGVFVDGKPQTYELAQGDHPSNI</sequence>
<dbReference type="RefSeq" id="WP_094943923.1">
    <property type="nucleotide sequence ID" value="NZ_NOKQ01000267.1"/>
</dbReference>
<gene>
    <name evidence="2" type="ORF">CF394_11990</name>
</gene>
<evidence type="ECO:0008006" key="4">
    <source>
        <dbReference type="Google" id="ProtNLM"/>
    </source>
</evidence>
<name>A0A264W148_9BACL</name>
<evidence type="ECO:0000313" key="2">
    <source>
        <dbReference type="EMBL" id="OZS77318.1"/>
    </source>
</evidence>
<keyword evidence="1" id="KW-0677">Repeat</keyword>
<protein>
    <recommendedName>
        <fullName evidence="4">MORN motif-containing protein</fullName>
    </recommendedName>
</protein>
<dbReference type="AlphaFoldDB" id="A0A264W148"/>
<comment type="caution">
    <text evidence="2">The sequence shown here is derived from an EMBL/GenBank/DDBJ whole genome shotgun (WGS) entry which is preliminary data.</text>
</comment>